<reference evidence="1 2" key="1">
    <citation type="submission" date="2018-06" db="EMBL/GenBank/DDBJ databases">
        <authorList>
            <consortium name="Pathogen Informatics"/>
            <person name="Doyle S."/>
        </authorList>
    </citation>
    <scope>NUCLEOTIDE SEQUENCE [LARGE SCALE GENOMIC DNA]</scope>
    <source>
        <strain evidence="1 2">NCTC11862</strain>
    </source>
</reference>
<organism evidence="1 2">
    <name type="scientific">Corynebacterium pilosum</name>
    <dbReference type="NCBI Taxonomy" id="35756"/>
    <lineage>
        <taxon>Bacteria</taxon>
        <taxon>Bacillati</taxon>
        <taxon>Actinomycetota</taxon>
        <taxon>Actinomycetes</taxon>
        <taxon>Mycobacteriales</taxon>
        <taxon>Corynebacteriaceae</taxon>
        <taxon>Corynebacterium</taxon>
    </lineage>
</organism>
<proteinExistence type="predicted"/>
<dbReference type="InterPro" id="IPR023869">
    <property type="entry name" value="tRNA_Adeno_NH3ase_assoc_put"/>
</dbReference>
<evidence type="ECO:0000313" key="1">
    <source>
        <dbReference type="EMBL" id="STC69392.1"/>
    </source>
</evidence>
<sequence>MDTSTGYPDGFAVTVSWVDGSWNVRSFKDTFTRFSHAVDTVRNLRSEGAALALLNVEEEYLVIVRPGPDRVHALLSDVTMAVDDDYAADICDELGIDIPDLDPDELDDIDGWADGDFDILDDLGVSEELLSVLVDDQDSDPSEIIERIAEELGIADQLDVAL</sequence>
<dbReference type="NCBIfam" id="TIGR03941">
    <property type="entry name" value="tRNA_deam_assoc"/>
    <property type="match status" value="1"/>
</dbReference>
<keyword evidence="2" id="KW-1185">Reference proteome</keyword>
<gene>
    <name evidence="1" type="ORF">NCTC11862_01181</name>
</gene>
<dbReference type="OrthoDB" id="5189541at2"/>
<dbReference type="STRING" id="35756.GCA_001044155_01091"/>
<dbReference type="EMBL" id="UFXQ01000001">
    <property type="protein sequence ID" value="STC69392.1"/>
    <property type="molecule type" value="Genomic_DNA"/>
</dbReference>
<name>A0A376CM98_9CORY</name>
<dbReference type="RefSeq" id="WP_018581282.1">
    <property type="nucleotide sequence ID" value="NZ_LDYD01000006.1"/>
</dbReference>
<accession>A0A376CM98</accession>
<evidence type="ECO:0000313" key="2">
    <source>
        <dbReference type="Proteomes" id="UP000254467"/>
    </source>
</evidence>
<dbReference type="Proteomes" id="UP000254467">
    <property type="component" value="Unassembled WGS sequence"/>
</dbReference>
<protein>
    <submittedName>
        <fullName evidence="1">Putative tRNA adenosine deaminase-associated protein</fullName>
    </submittedName>
</protein>
<dbReference type="AlphaFoldDB" id="A0A376CM98"/>